<organism evidence="1 5">
    <name type="scientific">Araneus ventricosus</name>
    <name type="common">Orbweaver spider</name>
    <name type="synonym">Epeira ventricosa</name>
    <dbReference type="NCBI Taxonomy" id="182803"/>
    <lineage>
        <taxon>Eukaryota</taxon>
        <taxon>Metazoa</taxon>
        <taxon>Ecdysozoa</taxon>
        <taxon>Arthropoda</taxon>
        <taxon>Chelicerata</taxon>
        <taxon>Arachnida</taxon>
        <taxon>Araneae</taxon>
        <taxon>Araneomorphae</taxon>
        <taxon>Entelegynae</taxon>
        <taxon>Araneoidea</taxon>
        <taxon>Araneidae</taxon>
        <taxon>Araneus</taxon>
    </lineage>
</organism>
<dbReference type="EMBL" id="BGPR01209650">
    <property type="protein sequence ID" value="GBN38640.1"/>
    <property type="molecule type" value="Genomic_DNA"/>
</dbReference>
<dbReference type="EMBL" id="BGPR01209660">
    <property type="protein sequence ID" value="GBN38666.1"/>
    <property type="molecule type" value="Genomic_DNA"/>
</dbReference>
<sequence length="113" mass="13382">MQDSISSKPLKRNNSSYATEEMYLQKIKLAIEILDKALRKVKTMLRISEPLKHNEKWYLLRFYSHSRGYILKFLPRYADCCKIVKNQSAWSDILKIHPVDSWDQTVCVTIRCT</sequence>
<dbReference type="EMBL" id="BGPR01209706">
    <property type="protein sequence ID" value="GBN38766.1"/>
    <property type="molecule type" value="Genomic_DNA"/>
</dbReference>
<protein>
    <submittedName>
        <fullName evidence="1">Uncharacterized protein</fullName>
    </submittedName>
</protein>
<evidence type="ECO:0000313" key="2">
    <source>
        <dbReference type="EMBL" id="GBN38666.1"/>
    </source>
</evidence>
<keyword evidence="5" id="KW-1185">Reference proteome</keyword>
<evidence type="ECO:0000313" key="1">
    <source>
        <dbReference type="EMBL" id="GBN38640.1"/>
    </source>
</evidence>
<gene>
    <name evidence="3" type="ORF">AVEN_150427_1</name>
    <name evidence="4" type="ORF">AVEN_220645_1</name>
    <name evidence="2" type="ORF">AVEN_233972_1</name>
    <name evidence="1" type="ORF">AVEN_2489_1</name>
</gene>
<evidence type="ECO:0000313" key="5">
    <source>
        <dbReference type="Proteomes" id="UP000499080"/>
    </source>
</evidence>
<evidence type="ECO:0000313" key="3">
    <source>
        <dbReference type="EMBL" id="GBN38766.1"/>
    </source>
</evidence>
<name>A0A4Y2NJA8_ARAVE</name>
<dbReference type="EMBL" id="BGPR01209724">
    <property type="protein sequence ID" value="GBN38806.1"/>
    <property type="molecule type" value="Genomic_DNA"/>
</dbReference>
<reference evidence="1 5" key="1">
    <citation type="journal article" date="2019" name="Sci. Rep.">
        <title>Orb-weaving spider Araneus ventricosus genome elucidates the spidroin gene catalogue.</title>
        <authorList>
            <person name="Kono N."/>
            <person name="Nakamura H."/>
            <person name="Ohtoshi R."/>
            <person name="Moran D.A.P."/>
            <person name="Shinohara A."/>
            <person name="Yoshida Y."/>
            <person name="Fujiwara M."/>
            <person name="Mori M."/>
            <person name="Tomita M."/>
            <person name="Arakawa K."/>
        </authorList>
    </citation>
    <scope>NUCLEOTIDE SEQUENCE [LARGE SCALE GENOMIC DNA]</scope>
</reference>
<comment type="caution">
    <text evidence="1">The sequence shown here is derived from an EMBL/GenBank/DDBJ whole genome shotgun (WGS) entry which is preliminary data.</text>
</comment>
<dbReference type="Proteomes" id="UP000499080">
    <property type="component" value="Unassembled WGS sequence"/>
</dbReference>
<proteinExistence type="predicted"/>
<accession>A0A4Y2NJA8</accession>
<evidence type="ECO:0000313" key="4">
    <source>
        <dbReference type="EMBL" id="GBN38806.1"/>
    </source>
</evidence>
<dbReference type="AlphaFoldDB" id="A0A4Y2NJA8"/>